<keyword evidence="7 19" id="KW-0645">Protease</keyword>
<evidence type="ECO:0000256" key="9">
    <source>
        <dbReference type="ARBA" id="ARBA00022737"/>
    </source>
</evidence>
<dbReference type="PANTHER" id="PTHR22939">
    <property type="entry name" value="SERINE PROTEASE FAMILY S1C HTRA-RELATED"/>
    <property type="match status" value="1"/>
</dbReference>
<evidence type="ECO:0000256" key="10">
    <source>
        <dbReference type="ARBA" id="ARBA00022764"/>
    </source>
</evidence>
<dbReference type="PRINTS" id="PR00834">
    <property type="entry name" value="PROTEASES2C"/>
</dbReference>
<keyword evidence="9" id="KW-0677">Repeat</keyword>
<dbReference type="RefSeq" id="WP_132537928.1">
    <property type="nucleotide sequence ID" value="NZ_SLWY01000001.1"/>
</dbReference>
<dbReference type="SUPFAM" id="SSF50156">
    <property type="entry name" value="PDZ domain-like"/>
    <property type="match status" value="2"/>
</dbReference>
<evidence type="ECO:0000256" key="17">
    <source>
        <dbReference type="SAM" id="SignalP"/>
    </source>
</evidence>
<comment type="catalytic activity">
    <reaction evidence="1">
        <text>Acts on substrates that are at least partially unfolded. The cleavage site P1 residue is normally between a pair of hydrophobic residues, such as Val-|-Val.</text>
        <dbReference type="EC" id="3.4.21.107"/>
    </reaction>
</comment>
<dbReference type="PROSITE" id="PS50106">
    <property type="entry name" value="PDZ"/>
    <property type="match status" value="2"/>
</dbReference>
<feature type="binding site" evidence="16">
    <location>
        <begin position="226"/>
        <end position="228"/>
    </location>
    <ligand>
        <name>substrate</name>
    </ligand>
</feature>
<evidence type="ECO:0000256" key="6">
    <source>
        <dbReference type="ARBA" id="ARBA00013958"/>
    </source>
</evidence>
<dbReference type="InterPro" id="IPR011782">
    <property type="entry name" value="Pept_S1C_Do"/>
</dbReference>
<comment type="function">
    <text evidence="2">Might be efficient in the degradation of transiently denatured and unfolded proteins which accumulate in the periplasm following stress conditions.</text>
</comment>
<evidence type="ECO:0000313" key="20">
    <source>
        <dbReference type="Proteomes" id="UP000295765"/>
    </source>
</evidence>
<dbReference type="AlphaFoldDB" id="A0A4R2LDF6"/>
<evidence type="ECO:0000256" key="11">
    <source>
        <dbReference type="ARBA" id="ARBA00022801"/>
    </source>
</evidence>
<keyword evidence="11" id="KW-0378">Hydrolase</keyword>
<feature type="signal peptide" evidence="17">
    <location>
        <begin position="1"/>
        <end position="23"/>
    </location>
</feature>
<evidence type="ECO:0000256" key="13">
    <source>
        <dbReference type="ARBA" id="ARBA00023016"/>
    </source>
</evidence>
<comment type="subcellular location">
    <subcellularLocation>
        <location evidence="3">Periplasm</location>
    </subcellularLocation>
</comment>
<dbReference type="Pfam" id="PF13365">
    <property type="entry name" value="Trypsin_2"/>
    <property type="match status" value="1"/>
</dbReference>
<dbReference type="Gene3D" id="2.40.10.120">
    <property type="match status" value="1"/>
</dbReference>
<evidence type="ECO:0000256" key="12">
    <source>
        <dbReference type="ARBA" id="ARBA00022825"/>
    </source>
</evidence>
<evidence type="ECO:0000256" key="2">
    <source>
        <dbReference type="ARBA" id="ARBA00002610"/>
    </source>
</evidence>
<organism evidence="19 20">
    <name type="scientific">Plasticicumulans lactativorans</name>
    <dbReference type="NCBI Taxonomy" id="1133106"/>
    <lineage>
        <taxon>Bacteria</taxon>
        <taxon>Pseudomonadati</taxon>
        <taxon>Pseudomonadota</taxon>
        <taxon>Gammaproteobacteria</taxon>
        <taxon>Candidatus Competibacteraceae</taxon>
        <taxon>Plasticicumulans</taxon>
    </lineage>
</organism>
<dbReference type="InterPro" id="IPR001478">
    <property type="entry name" value="PDZ"/>
</dbReference>
<name>A0A4R2LDF6_9GAMM</name>
<evidence type="ECO:0000256" key="16">
    <source>
        <dbReference type="PIRSR" id="PIRSR611782-2"/>
    </source>
</evidence>
<protein>
    <recommendedName>
        <fullName evidence="6">Probable periplasmic serine endoprotease DegP-like</fullName>
        <ecNumber evidence="5">3.4.21.107</ecNumber>
    </recommendedName>
    <alternativeName>
        <fullName evidence="14">Protease Do</fullName>
    </alternativeName>
</protein>
<dbReference type="OrthoDB" id="9758917at2"/>
<evidence type="ECO:0000256" key="5">
    <source>
        <dbReference type="ARBA" id="ARBA00013035"/>
    </source>
</evidence>
<dbReference type="InterPro" id="IPR009003">
    <property type="entry name" value="Peptidase_S1_PA"/>
</dbReference>
<feature type="active site" description="Charge relay system" evidence="15">
    <location>
        <position position="155"/>
    </location>
</feature>
<feature type="active site" description="Charge relay system" evidence="15">
    <location>
        <position position="125"/>
    </location>
</feature>
<gene>
    <name evidence="19" type="ORF">EV699_10136</name>
</gene>
<dbReference type="SMART" id="SM00228">
    <property type="entry name" value="PDZ"/>
    <property type="match status" value="2"/>
</dbReference>
<sequence length="477" mass="49376">MQAKRFSRSIIAAAVLAALTAGYAPLRDTLVSEAHAATSAAPAVSGLPDFSSLVERFGPAVVNVSVVRDGTRDERAQLQRDDPMYEFFRHFPGLVPPPSSSVSPSRGLGSGFIVDADGVILTNAHVVDGATEVRVKLTDQREFPAKVIGSDRQTDVAVLRIDAHGLPTVNLGDAADTHVGEWVLAIGSPYGFENTVTAGIVSAKSRQLPDETYVPFIQTDVAVNPGNSGGPLFNLKGEVIGINSQIYSRTGGYQGLSFAVPIDVAIQVKDQLLRDGHVSRGRLGVSVQAVDQALADAFGLGQPHGALVGEVDPDGPAAHAGLKPGDIIVALDGKPLERSGDLPIRIAEQKPGTRVTLEVWRQRAAHAIPVTLGEVPDARVAGGDAAAGEGGLGLALRPLSPQEQAALGVPNGLRVEAVRGAAARAGVQPGDVVLAANGTPVNSAEQLKRLLPPPGQPLALLVQRGGATLFLPVQPAG</sequence>
<keyword evidence="20" id="KW-1185">Reference proteome</keyword>
<dbReference type="Pfam" id="PF13180">
    <property type="entry name" value="PDZ_2"/>
    <property type="match status" value="1"/>
</dbReference>
<reference evidence="19 20" key="1">
    <citation type="submission" date="2019-03" db="EMBL/GenBank/DDBJ databases">
        <title>Genomic Encyclopedia of Type Strains, Phase IV (KMG-IV): sequencing the most valuable type-strain genomes for metagenomic binning, comparative biology and taxonomic classification.</title>
        <authorList>
            <person name="Goeker M."/>
        </authorList>
    </citation>
    <scope>NUCLEOTIDE SEQUENCE [LARGE SCALE GENOMIC DNA]</scope>
    <source>
        <strain evidence="19 20">DSM 25287</strain>
    </source>
</reference>
<dbReference type="PANTHER" id="PTHR22939:SF130">
    <property type="entry name" value="PERIPLASMIC SERINE ENDOPROTEASE DEGP-LIKE-RELATED"/>
    <property type="match status" value="1"/>
</dbReference>
<evidence type="ECO:0000256" key="14">
    <source>
        <dbReference type="ARBA" id="ARBA00032850"/>
    </source>
</evidence>
<keyword evidence="8 17" id="KW-0732">Signal</keyword>
<dbReference type="Gene3D" id="2.30.42.10">
    <property type="match status" value="2"/>
</dbReference>
<evidence type="ECO:0000256" key="3">
    <source>
        <dbReference type="ARBA" id="ARBA00004418"/>
    </source>
</evidence>
<evidence type="ECO:0000256" key="4">
    <source>
        <dbReference type="ARBA" id="ARBA00010541"/>
    </source>
</evidence>
<evidence type="ECO:0000256" key="1">
    <source>
        <dbReference type="ARBA" id="ARBA00001772"/>
    </source>
</evidence>
<feature type="domain" description="PDZ" evidence="18">
    <location>
        <begin position="279"/>
        <end position="363"/>
    </location>
</feature>
<dbReference type="InterPro" id="IPR041489">
    <property type="entry name" value="PDZ_6"/>
</dbReference>
<keyword evidence="10" id="KW-0574">Periplasm</keyword>
<feature type="active site" description="Charge relay system" evidence="15">
    <location>
        <position position="228"/>
    </location>
</feature>
<dbReference type="EC" id="3.4.21.107" evidence="5"/>
<keyword evidence="12" id="KW-0720">Serine protease</keyword>
<dbReference type="InterPro" id="IPR001940">
    <property type="entry name" value="Peptidase_S1C"/>
</dbReference>
<accession>A0A4R2LDF6</accession>
<feature type="domain" description="PDZ" evidence="18">
    <location>
        <begin position="379"/>
        <end position="466"/>
    </location>
</feature>
<evidence type="ECO:0000256" key="7">
    <source>
        <dbReference type="ARBA" id="ARBA00022670"/>
    </source>
</evidence>
<dbReference type="EMBL" id="SLWY01000001">
    <property type="protein sequence ID" value="TCO83652.1"/>
    <property type="molecule type" value="Genomic_DNA"/>
</dbReference>
<comment type="caution">
    <text evidence="19">The sequence shown here is derived from an EMBL/GenBank/DDBJ whole genome shotgun (WGS) entry which is preliminary data.</text>
</comment>
<evidence type="ECO:0000259" key="18">
    <source>
        <dbReference type="PROSITE" id="PS50106"/>
    </source>
</evidence>
<dbReference type="CDD" id="cd10839">
    <property type="entry name" value="cpPDZ1_DegP-like"/>
    <property type="match status" value="1"/>
</dbReference>
<dbReference type="Pfam" id="PF17820">
    <property type="entry name" value="PDZ_6"/>
    <property type="match status" value="1"/>
</dbReference>
<evidence type="ECO:0000256" key="15">
    <source>
        <dbReference type="PIRSR" id="PIRSR611782-1"/>
    </source>
</evidence>
<dbReference type="InterPro" id="IPR036034">
    <property type="entry name" value="PDZ_sf"/>
</dbReference>
<comment type="similarity">
    <text evidence="4">Belongs to the peptidase S1C family.</text>
</comment>
<evidence type="ECO:0000256" key="8">
    <source>
        <dbReference type="ARBA" id="ARBA00022729"/>
    </source>
</evidence>
<dbReference type="SUPFAM" id="SSF50494">
    <property type="entry name" value="Trypsin-like serine proteases"/>
    <property type="match status" value="1"/>
</dbReference>
<feature type="binding site" evidence="16">
    <location>
        <position position="155"/>
    </location>
    <ligand>
        <name>substrate</name>
    </ligand>
</feature>
<keyword evidence="13" id="KW-0346">Stress response</keyword>
<dbReference type="Proteomes" id="UP000295765">
    <property type="component" value="Unassembled WGS sequence"/>
</dbReference>
<evidence type="ECO:0000313" key="19">
    <source>
        <dbReference type="EMBL" id="TCO83652.1"/>
    </source>
</evidence>
<dbReference type="GO" id="GO:0004252">
    <property type="term" value="F:serine-type endopeptidase activity"/>
    <property type="evidence" value="ECO:0007669"/>
    <property type="project" value="InterPro"/>
</dbReference>
<dbReference type="GO" id="GO:0042597">
    <property type="term" value="C:periplasmic space"/>
    <property type="evidence" value="ECO:0007669"/>
    <property type="project" value="UniProtKB-SubCell"/>
</dbReference>
<dbReference type="GO" id="GO:0006508">
    <property type="term" value="P:proteolysis"/>
    <property type="evidence" value="ECO:0007669"/>
    <property type="project" value="UniProtKB-KW"/>
</dbReference>
<feature type="binding site" evidence="16">
    <location>
        <position position="125"/>
    </location>
    <ligand>
        <name>substrate</name>
    </ligand>
</feature>
<dbReference type="NCBIfam" id="TIGR02037">
    <property type="entry name" value="degP_htrA_DO"/>
    <property type="match status" value="1"/>
</dbReference>
<proteinExistence type="inferred from homology"/>
<feature type="chain" id="PRO_5039116190" description="Probable periplasmic serine endoprotease DegP-like" evidence="17">
    <location>
        <begin position="24"/>
        <end position="477"/>
    </location>
</feature>